<dbReference type="EMBL" id="MVBN01000003">
    <property type="protein sequence ID" value="OOK77363.1"/>
    <property type="molecule type" value="Genomic_DNA"/>
</dbReference>
<evidence type="ECO:0000313" key="1">
    <source>
        <dbReference type="EMBL" id="OOK67456.1"/>
    </source>
</evidence>
<dbReference type="AlphaFoldDB" id="A0A1V3WM11"/>
<sequence>MARTLRGPSVIVVGACRTSLAASRLGPHETFLVGGSAGPRSVRGATRLAVQPDRLHGKTWFGY</sequence>
<dbReference type="Proteomes" id="UP000188532">
    <property type="component" value="Unassembled WGS sequence"/>
</dbReference>
<dbReference type="EMBL" id="MVBM01000008">
    <property type="protein sequence ID" value="OOK67456.1"/>
    <property type="molecule type" value="Genomic_DNA"/>
</dbReference>
<name>A0A1V3WM11_MYCKA</name>
<evidence type="ECO:0000313" key="4">
    <source>
        <dbReference type="Proteomes" id="UP000189229"/>
    </source>
</evidence>
<gene>
    <name evidence="2" type="ORF">BZL29_3006</name>
    <name evidence="1" type="ORF">BZL30_7602</name>
</gene>
<accession>A0A1V3WM11</accession>
<evidence type="ECO:0000313" key="2">
    <source>
        <dbReference type="EMBL" id="OOK77363.1"/>
    </source>
</evidence>
<comment type="caution">
    <text evidence="1">The sequence shown here is derived from an EMBL/GenBank/DDBJ whole genome shotgun (WGS) entry which is preliminary data.</text>
</comment>
<protein>
    <submittedName>
        <fullName evidence="1">Uncharacterized protein</fullName>
    </submittedName>
</protein>
<organism evidence="1 4">
    <name type="scientific">Mycobacterium kansasii</name>
    <dbReference type="NCBI Taxonomy" id="1768"/>
    <lineage>
        <taxon>Bacteria</taxon>
        <taxon>Bacillati</taxon>
        <taxon>Actinomycetota</taxon>
        <taxon>Actinomycetes</taxon>
        <taxon>Mycobacteriales</taxon>
        <taxon>Mycobacteriaceae</taxon>
        <taxon>Mycobacterium</taxon>
    </lineage>
</organism>
<evidence type="ECO:0000313" key="3">
    <source>
        <dbReference type="Proteomes" id="UP000188532"/>
    </source>
</evidence>
<proteinExistence type="predicted"/>
<reference evidence="3 4" key="1">
    <citation type="submission" date="2017-02" db="EMBL/GenBank/DDBJ databases">
        <title>Complete genome sequences of Mycobacterium kansasii strains isolated from rhesus macaques.</title>
        <authorList>
            <person name="Panda A."/>
            <person name="Nagaraj S."/>
            <person name="Zhao X."/>
            <person name="Tettelin H."/>
            <person name="Detolla L.J."/>
        </authorList>
    </citation>
    <scope>NUCLEOTIDE SEQUENCE [LARGE SCALE GENOMIC DNA]</scope>
    <source>
        <strain evidence="2 3">11-3469</strain>
        <strain evidence="1 4">11-3813</strain>
    </source>
</reference>
<dbReference type="Proteomes" id="UP000189229">
    <property type="component" value="Unassembled WGS sequence"/>
</dbReference>